<reference evidence="11" key="1">
    <citation type="submission" date="2025-08" db="UniProtKB">
        <authorList>
            <consortium name="RefSeq"/>
        </authorList>
    </citation>
    <scope>IDENTIFICATION</scope>
    <source>
        <tissue evidence="11">Muscle</tissue>
    </source>
</reference>
<feature type="signal peptide" evidence="8">
    <location>
        <begin position="1"/>
        <end position="22"/>
    </location>
</feature>
<dbReference type="PANTHER" id="PTHR45815:SF3">
    <property type="entry name" value="PROTEIN DISULFIDE-ISOMERASE A6"/>
    <property type="match status" value="1"/>
</dbReference>
<dbReference type="CDD" id="cd03001">
    <property type="entry name" value="PDI_a_P5"/>
    <property type="match status" value="2"/>
</dbReference>
<evidence type="ECO:0000256" key="5">
    <source>
        <dbReference type="ARBA" id="ARBA00023284"/>
    </source>
</evidence>
<proteinExistence type="inferred from homology"/>
<feature type="region of interest" description="Disordered" evidence="7">
    <location>
        <begin position="366"/>
        <end position="401"/>
    </location>
</feature>
<evidence type="ECO:0000256" key="8">
    <source>
        <dbReference type="SAM" id="SignalP"/>
    </source>
</evidence>
<keyword evidence="5" id="KW-0676">Redox-active center</keyword>
<name>A0ABM1BA16_LIMPO</name>
<dbReference type="GeneID" id="106462470"/>
<evidence type="ECO:0000313" key="11">
    <source>
        <dbReference type="RefSeq" id="XP_013777849.1"/>
    </source>
</evidence>
<protein>
    <submittedName>
        <fullName evidence="11">Protein disulfide-isomerase A6-like</fullName>
    </submittedName>
</protein>
<dbReference type="Proteomes" id="UP000694941">
    <property type="component" value="Unplaced"/>
</dbReference>
<dbReference type="Gene3D" id="3.40.30.10">
    <property type="entry name" value="Glutaredoxin"/>
    <property type="match status" value="2"/>
</dbReference>
<accession>A0ABM1BA16</accession>
<dbReference type="SUPFAM" id="SSF52833">
    <property type="entry name" value="Thioredoxin-like"/>
    <property type="match status" value="2"/>
</dbReference>
<dbReference type="InterPro" id="IPR036249">
    <property type="entry name" value="Thioredoxin-like_sf"/>
</dbReference>
<dbReference type="InterPro" id="IPR017937">
    <property type="entry name" value="Thioredoxin_CS"/>
</dbReference>
<dbReference type="NCBIfam" id="TIGR01126">
    <property type="entry name" value="pdi_dom"/>
    <property type="match status" value="2"/>
</dbReference>
<evidence type="ECO:0000256" key="3">
    <source>
        <dbReference type="ARBA" id="ARBA00022737"/>
    </source>
</evidence>
<evidence type="ECO:0000259" key="9">
    <source>
        <dbReference type="PROSITE" id="PS51352"/>
    </source>
</evidence>
<feature type="compositionally biased region" description="Basic and acidic residues" evidence="7">
    <location>
        <begin position="366"/>
        <end position="377"/>
    </location>
</feature>
<evidence type="ECO:0000256" key="6">
    <source>
        <dbReference type="RuleBase" id="RU004208"/>
    </source>
</evidence>
<dbReference type="PROSITE" id="PS51352">
    <property type="entry name" value="THIOREDOXIN_2"/>
    <property type="match status" value="2"/>
</dbReference>
<dbReference type="PRINTS" id="PR00421">
    <property type="entry name" value="THIOREDOXIN"/>
</dbReference>
<keyword evidence="4" id="KW-0256">Endoplasmic reticulum</keyword>
<organism evidence="10 11">
    <name type="scientific">Limulus polyphemus</name>
    <name type="common">Atlantic horseshoe crab</name>
    <dbReference type="NCBI Taxonomy" id="6850"/>
    <lineage>
        <taxon>Eukaryota</taxon>
        <taxon>Metazoa</taxon>
        <taxon>Ecdysozoa</taxon>
        <taxon>Arthropoda</taxon>
        <taxon>Chelicerata</taxon>
        <taxon>Merostomata</taxon>
        <taxon>Xiphosura</taxon>
        <taxon>Limulidae</taxon>
        <taxon>Limulus</taxon>
    </lineage>
</organism>
<keyword evidence="10" id="KW-1185">Reference proteome</keyword>
<sequence>MAKVVTLTVVVVSCCLVAVTSALYGSNSDVIDLTSSNFNTKVIDSEDVWIVEFFAPWCGHCQSFAPEYSKAATALKGVVKVGAVDADQQKSLGGEYGVKGFPTVKIFGTNKKSPQDYSGARTAQGLVDAAFRELRKNVEAKLGGKKFGGSSGGGKRNADPKDVIELTDSNFAETVMESEDMWLVEFYAPWCGHCKNLAPHWAEAASELKGKVKLGAVDATVHTILANKYGIQGFPTIKYFPAGSKDDAEEYDGGRTASDIINWALEKFAENAPPPELKELTGGSILKDVCENSQLCIISVLPQLLDCQSDCRNNYISILKKLGEKYKRNQWGWLWTEALSQEELEDSLGMGGFGYPIKGAKLPKINDVEPWDGKDGELPPEEDIDLSDVVLDDEPSGREEL</sequence>
<keyword evidence="2 8" id="KW-0732">Signal</keyword>
<gene>
    <name evidence="11" type="primary">LOC106462470</name>
</gene>
<dbReference type="Pfam" id="PF00085">
    <property type="entry name" value="Thioredoxin"/>
    <property type="match status" value="2"/>
</dbReference>
<feature type="domain" description="Thioredoxin" evidence="9">
    <location>
        <begin position="22"/>
        <end position="136"/>
    </location>
</feature>
<evidence type="ECO:0000256" key="2">
    <source>
        <dbReference type="ARBA" id="ARBA00022729"/>
    </source>
</evidence>
<evidence type="ECO:0000256" key="4">
    <source>
        <dbReference type="ARBA" id="ARBA00022824"/>
    </source>
</evidence>
<dbReference type="PROSITE" id="PS00194">
    <property type="entry name" value="THIOREDOXIN_1"/>
    <property type="match status" value="2"/>
</dbReference>
<evidence type="ECO:0000256" key="1">
    <source>
        <dbReference type="ARBA" id="ARBA00006347"/>
    </source>
</evidence>
<dbReference type="InterPro" id="IPR005788">
    <property type="entry name" value="PDI_thioredoxin-like_dom"/>
</dbReference>
<dbReference type="RefSeq" id="XP_013777849.1">
    <property type="nucleotide sequence ID" value="XM_013922395.2"/>
</dbReference>
<evidence type="ECO:0000256" key="7">
    <source>
        <dbReference type="SAM" id="MobiDB-lite"/>
    </source>
</evidence>
<keyword evidence="3" id="KW-0677">Repeat</keyword>
<evidence type="ECO:0000313" key="10">
    <source>
        <dbReference type="Proteomes" id="UP000694941"/>
    </source>
</evidence>
<feature type="chain" id="PRO_5047198062" evidence="8">
    <location>
        <begin position="23"/>
        <end position="401"/>
    </location>
</feature>
<comment type="similarity">
    <text evidence="1 6">Belongs to the protein disulfide isomerase family.</text>
</comment>
<feature type="domain" description="Thioredoxin" evidence="9">
    <location>
        <begin position="155"/>
        <end position="270"/>
    </location>
</feature>
<dbReference type="PANTHER" id="PTHR45815">
    <property type="entry name" value="PROTEIN DISULFIDE-ISOMERASE A6"/>
    <property type="match status" value="1"/>
</dbReference>
<feature type="compositionally biased region" description="Acidic residues" evidence="7">
    <location>
        <begin position="378"/>
        <end position="394"/>
    </location>
</feature>
<dbReference type="InterPro" id="IPR013766">
    <property type="entry name" value="Thioredoxin_domain"/>
</dbReference>